<reference evidence="1" key="1">
    <citation type="submission" date="2017-05" db="EMBL/GenBank/DDBJ databases">
        <title>Diversity of qnrD-carrying plasmids in Proteus spp.</title>
        <authorList>
            <person name="Schultz E."/>
            <person name="Baucheron S."/>
            <person name="Lupo A."/>
            <person name="Saras E."/>
            <person name="Cloeckaert A."/>
            <person name="Doublet B."/>
            <person name="Madec J.-Y."/>
            <person name="Haenni M."/>
        </authorList>
    </citation>
    <scope>NUCLEOTIDE SEQUENCE</scope>
    <source>
        <strain evidence="1">33184</strain>
        <plasmid evidence="1">p33184</plasmid>
    </source>
</reference>
<dbReference type="EMBL" id="MF062089">
    <property type="protein sequence ID" value="ASO66759.1"/>
    <property type="molecule type" value="Genomic_DNA"/>
</dbReference>
<sequence length="66" mass="7284">MLLSGTHCNLSIPQRDSEVEPEFRFPVRFTTTICLFILSETGLSPSQSSGAFELMSLNGFKEVVTS</sequence>
<dbReference type="AlphaFoldDB" id="A0A221ZRX3"/>
<evidence type="ECO:0000313" key="1">
    <source>
        <dbReference type="EMBL" id="ASO66759.1"/>
    </source>
</evidence>
<accession>A0A221ZRX3</accession>
<name>A0A221ZRX3_PROMI</name>
<protein>
    <submittedName>
        <fullName evidence="1">Uncharacterized protein</fullName>
    </submittedName>
</protein>
<geneLocation type="plasmid" evidence="1">
    <name>p33184</name>
</geneLocation>
<organism evidence="1">
    <name type="scientific">Proteus mirabilis</name>
    <dbReference type="NCBI Taxonomy" id="584"/>
    <lineage>
        <taxon>Bacteria</taxon>
        <taxon>Pseudomonadati</taxon>
        <taxon>Pseudomonadota</taxon>
        <taxon>Gammaproteobacteria</taxon>
        <taxon>Enterobacterales</taxon>
        <taxon>Morganellaceae</taxon>
        <taxon>Proteus</taxon>
    </lineage>
</organism>
<proteinExistence type="predicted"/>
<keyword evidence="1" id="KW-0614">Plasmid</keyword>